<dbReference type="EMBL" id="CAXDID020000089">
    <property type="protein sequence ID" value="CAL6021782.1"/>
    <property type="molecule type" value="Genomic_DNA"/>
</dbReference>
<dbReference type="AlphaFoldDB" id="A0AA86U7V7"/>
<dbReference type="SUPFAM" id="SSF57184">
    <property type="entry name" value="Growth factor receptor domain"/>
    <property type="match status" value="1"/>
</dbReference>
<proteinExistence type="predicted"/>
<dbReference type="Proteomes" id="UP001642409">
    <property type="component" value="Unassembled WGS sequence"/>
</dbReference>
<keyword evidence="1" id="KW-0472">Membrane</keyword>
<organism evidence="2">
    <name type="scientific">Hexamita inflata</name>
    <dbReference type="NCBI Taxonomy" id="28002"/>
    <lineage>
        <taxon>Eukaryota</taxon>
        <taxon>Metamonada</taxon>
        <taxon>Diplomonadida</taxon>
        <taxon>Hexamitidae</taxon>
        <taxon>Hexamitinae</taxon>
        <taxon>Hexamita</taxon>
    </lineage>
</organism>
<protein>
    <submittedName>
        <fullName evidence="2">Growth factor receptor cysteine-rich domain superfamily</fullName>
    </submittedName>
    <submittedName>
        <fullName evidence="3">Growth_factor receptor cysteine-rich domain superfamily</fullName>
    </submittedName>
</protein>
<dbReference type="InterPro" id="IPR009030">
    <property type="entry name" value="Growth_fac_rcpt_cys_sf"/>
</dbReference>
<evidence type="ECO:0000256" key="1">
    <source>
        <dbReference type="SAM" id="Phobius"/>
    </source>
</evidence>
<name>A0AA86U7V7_9EUKA</name>
<dbReference type="EMBL" id="CATOUU010000762">
    <property type="protein sequence ID" value="CAI9946510.1"/>
    <property type="molecule type" value="Genomic_DNA"/>
</dbReference>
<keyword evidence="4" id="KW-1185">Reference proteome</keyword>
<feature type="transmembrane region" description="Helical" evidence="1">
    <location>
        <begin position="132"/>
        <end position="155"/>
    </location>
</feature>
<sequence length="220" mass="25192">MIFLIYSLYDSCQDEYCCRMKDHFYHFIEGKCQSCPEFYDFTISTCTTCREKYGIGSYNKGGECVCAPGMAGYESKCVDCWSQLMIVRDQQCVQCSAIDKLAIYSYQDVCKCTNTQQLVGGQFRCQPKSHTVLILSIVIPTCVLMCVIVTSVLLTKRKKKLNAVKKYGKLDKEIQSEQPLLCVTTETLQIVDDISSQQSELELQVRYENSSQLYLYNEEK</sequence>
<reference evidence="3 4" key="2">
    <citation type="submission" date="2024-07" db="EMBL/GenBank/DDBJ databases">
        <authorList>
            <person name="Akdeniz Z."/>
        </authorList>
    </citation>
    <scope>NUCLEOTIDE SEQUENCE [LARGE SCALE GENOMIC DNA]</scope>
</reference>
<evidence type="ECO:0000313" key="3">
    <source>
        <dbReference type="EMBL" id="CAL6021782.1"/>
    </source>
</evidence>
<reference evidence="2" key="1">
    <citation type="submission" date="2023-06" db="EMBL/GenBank/DDBJ databases">
        <authorList>
            <person name="Kurt Z."/>
        </authorList>
    </citation>
    <scope>NUCLEOTIDE SEQUENCE</scope>
</reference>
<keyword evidence="2" id="KW-0675">Receptor</keyword>
<accession>A0AA86U7V7</accession>
<keyword evidence="1" id="KW-0812">Transmembrane</keyword>
<evidence type="ECO:0000313" key="4">
    <source>
        <dbReference type="Proteomes" id="UP001642409"/>
    </source>
</evidence>
<keyword evidence="1" id="KW-1133">Transmembrane helix</keyword>
<comment type="caution">
    <text evidence="2">The sequence shown here is derived from an EMBL/GenBank/DDBJ whole genome shotgun (WGS) entry which is preliminary data.</text>
</comment>
<gene>
    <name evidence="3" type="ORF">HINF_LOCUS28336</name>
    <name evidence="2" type="ORF">HINF_LOCUS34155</name>
</gene>
<evidence type="ECO:0000313" key="2">
    <source>
        <dbReference type="EMBL" id="CAI9946510.1"/>
    </source>
</evidence>